<name>A0ABV6YSA9_UNCC1</name>
<keyword evidence="3" id="KW-1185">Reference proteome</keyword>
<organism evidence="2 3">
    <name type="scientific">candidate division CSSED10-310 bacterium</name>
    <dbReference type="NCBI Taxonomy" id="2855610"/>
    <lineage>
        <taxon>Bacteria</taxon>
        <taxon>Bacteria division CSSED10-310</taxon>
    </lineage>
</organism>
<dbReference type="Proteomes" id="UP001594351">
    <property type="component" value="Unassembled WGS sequence"/>
</dbReference>
<proteinExistence type="predicted"/>
<evidence type="ECO:0000313" key="3">
    <source>
        <dbReference type="Proteomes" id="UP001594351"/>
    </source>
</evidence>
<feature type="region of interest" description="Disordered" evidence="1">
    <location>
        <begin position="1"/>
        <end position="26"/>
    </location>
</feature>
<protein>
    <submittedName>
        <fullName evidence="2">Uncharacterized protein</fullName>
    </submittedName>
</protein>
<sequence>MNKSGYKSISSGDGRLLCNQGGGSPSMHTVQSRITSLLVTVRGQPYRCYYGLNFVNLIDTYRAASRRVEQSTPEGFSKVYGHHRFFLTSPLQTRDMLILDAGVPPGGGKRR</sequence>
<gene>
    <name evidence="2" type="ORF">ACFL27_02395</name>
</gene>
<feature type="compositionally biased region" description="Polar residues" evidence="1">
    <location>
        <begin position="1"/>
        <end position="11"/>
    </location>
</feature>
<evidence type="ECO:0000313" key="2">
    <source>
        <dbReference type="EMBL" id="MFC1849036.1"/>
    </source>
</evidence>
<reference evidence="2 3" key="1">
    <citation type="submission" date="2024-09" db="EMBL/GenBank/DDBJ databases">
        <title>Laminarin stimulates single cell rates of sulfate reduction while oxygen inhibits transcriptomic activity in coastal marine sediment.</title>
        <authorList>
            <person name="Lindsay M."/>
            <person name="Orcutt B."/>
            <person name="Emerson D."/>
            <person name="Stepanauskas R."/>
            <person name="D'Angelo T."/>
        </authorList>
    </citation>
    <scope>NUCLEOTIDE SEQUENCE [LARGE SCALE GENOMIC DNA]</scope>
    <source>
        <strain evidence="2">SAG AM-311-K15</strain>
    </source>
</reference>
<dbReference type="EMBL" id="JBHPBY010000017">
    <property type="protein sequence ID" value="MFC1849036.1"/>
    <property type="molecule type" value="Genomic_DNA"/>
</dbReference>
<accession>A0ABV6YSA9</accession>
<evidence type="ECO:0000256" key="1">
    <source>
        <dbReference type="SAM" id="MobiDB-lite"/>
    </source>
</evidence>
<comment type="caution">
    <text evidence="2">The sequence shown here is derived from an EMBL/GenBank/DDBJ whole genome shotgun (WGS) entry which is preliminary data.</text>
</comment>